<accession>A0A066WNK3</accession>
<feature type="domain" description="PHD-type" evidence="5">
    <location>
        <begin position="7"/>
        <end position="58"/>
    </location>
</feature>
<dbReference type="InterPro" id="IPR019786">
    <property type="entry name" value="Zinc_finger_PHD-type_CS"/>
</dbReference>
<dbReference type="Gene3D" id="3.30.40.10">
    <property type="entry name" value="Zinc/RING finger domain, C3HC4 (zinc finger)"/>
    <property type="match status" value="1"/>
</dbReference>
<feature type="non-terminal residue" evidence="6">
    <location>
        <position position="59"/>
    </location>
</feature>
<name>A0A066WNK3_TILAU</name>
<dbReference type="PROSITE" id="PS50016">
    <property type="entry name" value="ZF_PHD_2"/>
    <property type="match status" value="1"/>
</dbReference>
<dbReference type="InterPro" id="IPR011011">
    <property type="entry name" value="Znf_FYVE_PHD"/>
</dbReference>
<evidence type="ECO:0000313" key="6">
    <source>
        <dbReference type="EMBL" id="KDN52200.1"/>
    </source>
</evidence>
<keyword evidence="1" id="KW-0479">Metal-binding</keyword>
<dbReference type="InParanoid" id="A0A066WNK3"/>
<evidence type="ECO:0000256" key="2">
    <source>
        <dbReference type="ARBA" id="ARBA00022771"/>
    </source>
</evidence>
<keyword evidence="2 4" id="KW-0863">Zinc-finger</keyword>
<dbReference type="OrthoDB" id="436852at2759"/>
<evidence type="ECO:0000259" key="5">
    <source>
        <dbReference type="PROSITE" id="PS50016"/>
    </source>
</evidence>
<dbReference type="Pfam" id="PF00628">
    <property type="entry name" value="PHD"/>
    <property type="match status" value="1"/>
</dbReference>
<dbReference type="InterPro" id="IPR019787">
    <property type="entry name" value="Znf_PHD-finger"/>
</dbReference>
<dbReference type="AlphaFoldDB" id="A0A066WNK3"/>
<evidence type="ECO:0000256" key="4">
    <source>
        <dbReference type="PROSITE-ProRule" id="PRU00146"/>
    </source>
</evidence>
<proteinExistence type="predicted"/>
<dbReference type="PROSITE" id="PS01359">
    <property type="entry name" value="ZF_PHD_1"/>
    <property type="match status" value="1"/>
</dbReference>
<dbReference type="InterPro" id="IPR001965">
    <property type="entry name" value="Znf_PHD"/>
</dbReference>
<dbReference type="InterPro" id="IPR013083">
    <property type="entry name" value="Znf_RING/FYVE/PHD"/>
</dbReference>
<dbReference type="Proteomes" id="UP000027361">
    <property type="component" value="Unassembled WGS sequence"/>
</dbReference>
<dbReference type="RefSeq" id="XP_013245039.1">
    <property type="nucleotide sequence ID" value="XM_013389585.1"/>
</dbReference>
<evidence type="ECO:0000313" key="7">
    <source>
        <dbReference type="Proteomes" id="UP000027361"/>
    </source>
</evidence>
<dbReference type="HOGENOM" id="CLU_205476_0_0_1"/>
<dbReference type="SUPFAM" id="SSF57903">
    <property type="entry name" value="FYVE/PHD zinc finger"/>
    <property type="match status" value="1"/>
</dbReference>
<dbReference type="STRING" id="1037660.A0A066WNK3"/>
<organism evidence="6 7">
    <name type="scientific">Tilletiaria anomala (strain ATCC 24038 / CBS 436.72 / UBC 951)</name>
    <dbReference type="NCBI Taxonomy" id="1037660"/>
    <lineage>
        <taxon>Eukaryota</taxon>
        <taxon>Fungi</taxon>
        <taxon>Dikarya</taxon>
        <taxon>Basidiomycota</taxon>
        <taxon>Ustilaginomycotina</taxon>
        <taxon>Exobasidiomycetes</taxon>
        <taxon>Georgefischeriales</taxon>
        <taxon>Tilletiariaceae</taxon>
        <taxon>Tilletiaria</taxon>
    </lineage>
</organism>
<dbReference type="GeneID" id="25262058"/>
<dbReference type="GO" id="GO:0008270">
    <property type="term" value="F:zinc ion binding"/>
    <property type="evidence" value="ECO:0007669"/>
    <property type="project" value="UniProtKB-KW"/>
</dbReference>
<sequence length="59" mass="7002">EDIVDDNIYCTCKRPYDPDQAMLACDNCNEWYHTRCMGIKDEWINIVDQFICSVCHPRT</sequence>
<reference evidence="6 7" key="1">
    <citation type="submission" date="2014-05" db="EMBL/GenBank/DDBJ databases">
        <title>Draft genome sequence of a rare smut relative, Tilletiaria anomala UBC 951.</title>
        <authorList>
            <consortium name="DOE Joint Genome Institute"/>
            <person name="Toome M."/>
            <person name="Kuo A."/>
            <person name="Henrissat B."/>
            <person name="Lipzen A."/>
            <person name="Tritt A."/>
            <person name="Yoshinaga Y."/>
            <person name="Zane M."/>
            <person name="Barry K."/>
            <person name="Grigoriev I.V."/>
            <person name="Spatafora J.W."/>
            <person name="Aimea M.C."/>
        </authorList>
    </citation>
    <scope>NUCLEOTIDE SEQUENCE [LARGE SCALE GENOMIC DNA]</scope>
    <source>
        <strain evidence="6 7">UBC 951</strain>
    </source>
</reference>
<keyword evidence="3" id="KW-0862">Zinc</keyword>
<feature type="non-terminal residue" evidence="6">
    <location>
        <position position="1"/>
    </location>
</feature>
<evidence type="ECO:0000256" key="1">
    <source>
        <dbReference type="ARBA" id="ARBA00022723"/>
    </source>
</evidence>
<dbReference type="EMBL" id="JMSN01000013">
    <property type="protein sequence ID" value="KDN52200.1"/>
    <property type="molecule type" value="Genomic_DNA"/>
</dbReference>
<dbReference type="PANTHER" id="PTHR46364">
    <property type="entry name" value="OS08G0421900 PROTEIN"/>
    <property type="match status" value="1"/>
</dbReference>
<gene>
    <name evidence="6" type="ORF">K437DRAFT_208556</name>
</gene>
<evidence type="ECO:0000256" key="3">
    <source>
        <dbReference type="ARBA" id="ARBA00022833"/>
    </source>
</evidence>
<dbReference type="SMART" id="SM00249">
    <property type="entry name" value="PHD"/>
    <property type="match status" value="1"/>
</dbReference>
<dbReference type="OMA" id="WINIVDQ"/>
<keyword evidence="7" id="KW-1185">Reference proteome</keyword>
<comment type="caution">
    <text evidence="6">The sequence shown here is derived from an EMBL/GenBank/DDBJ whole genome shotgun (WGS) entry which is preliminary data.</text>
</comment>
<protein>
    <submittedName>
        <fullName evidence="6">Phd domain protein</fullName>
    </submittedName>
</protein>